<evidence type="ECO:0000259" key="3">
    <source>
        <dbReference type="SMART" id="SM00645"/>
    </source>
</evidence>
<evidence type="ECO:0000256" key="1">
    <source>
        <dbReference type="ARBA" id="ARBA00008455"/>
    </source>
</evidence>
<dbReference type="EMBL" id="JAAAPK010000019">
    <property type="protein sequence ID" value="NBC46206.1"/>
    <property type="molecule type" value="Genomic_DNA"/>
</dbReference>
<feature type="region of interest" description="Disordered" evidence="2">
    <location>
        <begin position="282"/>
        <end position="302"/>
    </location>
</feature>
<evidence type="ECO:0000313" key="5">
    <source>
        <dbReference type="Proteomes" id="UP000537825"/>
    </source>
</evidence>
<sequence length="594" mass="65680">MSYKIPRLGWLPDPLDPRDLTVRAPEVKRSLSAVMPRLSPKGAVGAAAGATSVGPLRVDLRKWCSAVEDQGQIGSCTANAVVGLYEYFQRRMTGENVEASRFFLYRATRRLLGWDGRGDTGAFIRSTIRALRLFGVPPEEYWPYKESDFDREPQAFQYAFAQNFRAIQYFRLEEKIGHLKSALNAGLPFAFGFTCFSSMFSPEVKASGIIPYPAPQEAVEGGHAVLAVGYSDSHVLFKNSWSPKWGLDGYGFLPWTFFDRERPLATDCWALLDAALIPPEEATREDFEEEKPGKRRARPSRAERTPALIQVVRGNDPFTEVPLRITSSGVEAAHDALRMGLRSTREEVSVRLRRVSITPSFDFTLLRQASDDLYLVGLAWDLSGRTPSLLASAAEPTKGVFRQDGAGREIRFGDGGLQVWKGAPVIGALYLNLLLVESSKGAEDLSKTLHDVESIVTKSRLGTALAEQGSEVEAESLVRTEEAARLLMGEVTAALGRQGHVIPCFKGVFGADSFLHGQTDVYDQLGTVVELERALKEEPRSTTKPRLTALQQMQMELVEERQRGSGKVTEPPREDVLPPKTEEAAPKRPHGPRA</sequence>
<proteinExistence type="inferred from homology"/>
<gene>
    <name evidence="4" type="ORF">GTZ93_41110</name>
</gene>
<feature type="domain" description="Peptidase C1A papain C-terminal" evidence="3">
    <location>
        <begin position="54"/>
        <end position="255"/>
    </location>
</feature>
<dbReference type="InterPro" id="IPR025660">
    <property type="entry name" value="Pept_his_AS"/>
</dbReference>
<accession>A0A7X4YIU8</accession>
<dbReference type="AlphaFoldDB" id="A0A7X4YIU8"/>
<dbReference type="Pfam" id="PF00112">
    <property type="entry name" value="Peptidase_C1"/>
    <property type="match status" value="1"/>
</dbReference>
<name>A0A7X4YIU8_9BACT</name>
<evidence type="ECO:0000313" key="4">
    <source>
        <dbReference type="EMBL" id="NBC46206.1"/>
    </source>
</evidence>
<dbReference type="RefSeq" id="WP_139923092.1">
    <property type="nucleotide sequence ID" value="NZ_JAAAPK010000019.1"/>
</dbReference>
<organism evidence="4 5">
    <name type="scientific">Corallococcus exiguus</name>
    <dbReference type="NCBI Taxonomy" id="83462"/>
    <lineage>
        <taxon>Bacteria</taxon>
        <taxon>Pseudomonadati</taxon>
        <taxon>Myxococcota</taxon>
        <taxon>Myxococcia</taxon>
        <taxon>Myxococcales</taxon>
        <taxon>Cystobacterineae</taxon>
        <taxon>Myxococcaceae</taxon>
        <taxon>Corallococcus</taxon>
    </lineage>
</organism>
<evidence type="ECO:0000256" key="2">
    <source>
        <dbReference type="SAM" id="MobiDB-lite"/>
    </source>
</evidence>
<comment type="caution">
    <text evidence="4">The sequence shown here is derived from an EMBL/GenBank/DDBJ whole genome shotgun (WGS) entry which is preliminary data.</text>
</comment>
<dbReference type="CDD" id="cd02619">
    <property type="entry name" value="Peptidase_C1"/>
    <property type="match status" value="1"/>
</dbReference>
<dbReference type="Proteomes" id="UP000537825">
    <property type="component" value="Unassembled WGS sequence"/>
</dbReference>
<dbReference type="SUPFAM" id="SSF54001">
    <property type="entry name" value="Cysteine proteinases"/>
    <property type="match status" value="1"/>
</dbReference>
<comment type="similarity">
    <text evidence="1">Belongs to the peptidase C1 family.</text>
</comment>
<feature type="region of interest" description="Disordered" evidence="2">
    <location>
        <begin position="554"/>
        <end position="594"/>
    </location>
</feature>
<dbReference type="PANTHER" id="PTHR12411">
    <property type="entry name" value="CYSTEINE PROTEASE FAMILY C1-RELATED"/>
    <property type="match status" value="1"/>
</dbReference>
<dbReference type="GO" id="GO:0008234">
    <property type="term" value="F:cysteine-type peptidase activity"/>
    <property type="evidence" value="ECO:0007669"/>
    <property type="project" value="InterPro"/>
</dbReference>
<dbReference type="SMART" id="SM00645">
    <property type="entry name" value="Pept_C1"/>
    <property type="match status" value="1"/>
</dbReference>
<dbReference type="PROSITE" id="PS00639">
    <property type="entry name" value="THIOL_PROTEASE_HIS"/>
    <property type="match status" value="1"/>
</dbReference>
<dbReference type="InterPro" id="IPR000668">
    <property type="entry name" value="Peptidase_C1A_C"/>
</dbReference>
<protein>
    <recommendedName>
        <fullName evidence="3">Peptidase C1A papain C-terminal domain-containing protein</fullName>
    </recommendedName>
</protein>
<feature type="compositionally biased region" description="Basic and acidic residues" evidence="2">
    <location>
        <begin position="570"/>
        <end position="586"/>
    </location>
</feature>
<dbReference type="InterPro" id="IPR038765">
    <property type="entry name" value="Papain-like_cys_pep_sf"/>
</dbReference>
<dbReference type="InterPro" id="IPR013128">
    <property type="entry name" value="Peptidase_C1A"/>
</dbReference>
<keyword evidence="5" id="KW-1185">Reference proteome</keyword>
<dbReference type="GO" id="GO:0006508">
    <property type="term" value="P:proteolysis"/>
    <property type="evidence" value="ECO:0007669"/>
    <property type="project" value="InterPro"/>
</dbReference>
<reference evidence="4 5" key="1">
    <citation type="submission" date="2020-01" db="EMBL/GenBank/DDBJ databases">
        <title>The draft genome sequence of Corallococcus exiguus DSM 14696.</title>
        <authorList>
            <person name="Zhang X."/>
            <person name="Zhu H."/>
        </authorList>
    </citation>
    <scope>NUCLEOTIDE SEQUENCE [LARGE SCALE GENOMIC DNA]</scope>
    <source>
        <strain evidence="4 5">DSM 14696</strain>
    </source>
</reference>
<dbReference type="Gene3D" id="3.90.70.10">
    <property type="entry name" value="Cysteine proteinases"/>
    <property type="match status" value="1"/>
</dbReference>